<comment type="caution">
    <text evidence="2">The sequence shown here is derived from an EMBL/GenBank/DDBJ whole genome shotgun (WGS) entry which is preliminary data.</text>
</comment>
<feature type="coiled-coil region" evidence="1">
    <location>
        <begin position="43"/>
        <end position="130"/>
    </location>
</feature>
<organism evidence="2 3">
    <name type="scientific">Paramecium primaurelia</name>
    <dbReference type="NCBI Taxonomy" id="5886"/>
    <lineage>
        <taxon>Eukaryota</taxon>
        <taxon>Sar</taxon>
        <taxon>Alveolata</taxon>
        <taxon>Ciliophora</taxon>
        <taxon>Intramacronucleata</taxon>
        <taxon>Oligohymenophorea</taxon>
        <taxon>Peniculida</taxon>
        <taxon>Parameciidae</taxon>
        <taxon>Paramecium</taxon>
    </lineage>
</organism>
<reference evidence="2" key="1">
    <citation type="submission" date="2021-01" db="EMBL/GenBank/DDBJ databases">
        <authorList>
            <consortium name="Genoscope - CEA"/>
            <person name="William W."/>
        </authorList>
    </citation>
    <scope>NUCLEOTIDE SEQUENCE</scope>
</reference>
<sequence>MLAFQSCNPSPSQQSGLQLLNSQSSSYLLEALNQFPQQIQQKAQAIQQENQKLRNDNQLLQSQVNHLENKQQELINEIHDLRQLIKRVYKEGEVSVQYFKNKNVILENHNDSLEKALKNLQTNIQIFGQLKELSELMKQEDQF</sequence>
<accession>A0A8S1JSM5</accession>
<name>A0A8S1JSM5_PARPR</name>
<keyword evidence="1" id="KW-0175">Coiled coil</keyword>
<dbReference type="EMBL" id="CAJJDM010000002">
    <property type="protein sequence ID" value="CAD8043620.1"/>
    <property type="molecule type" value="Genomic_DNA"/>
</dbReference>
<dbReference type="OMA" id="AFQSCNP"/>
<proteinExistence type="predicted"/>
<dbReference type="AlphaFoldDB" id="A0A8S1JSM5"/>
<dbReference type="Proteomes" id="UP000688137">
    <property type="component" value="Unassembled WGS sequence"/>
</dbReference>
<keyword evidence="3" id="KW-1185">Reference proteome</keyword>
<protein>
    <submittedName>
        <fullName evidence="2">Uncharacterized protein</fullName>
    </submittedName>
</protein>
<evidence type="ECO:0000313" key="2">
    <source>
        <dbReference type="EMBL" id="CAD8043620.1"/>
    </source>
</evidence>
<evidence type="ECO:0000256" key="1">
    <source>
        <dbReference type="SAM" id="Coils"/>
    </source>
</evidence>
<evidence type="ECO:0000313" key="3">
    <source>
        <dbReference type="Proteomes" id="UP000688137"/>
    </source>
</evidence>
<gene>
    <name evidence="2" type="ORF">PPRIM_AZ9-3.1.T0050273</name>
</gene>